<evidence type="ECO:0000259" key="1">
    <source>
        <dbReference type="PROSITE" id="PS50181"/>
    </source>
</evidence>
<dbReference type="SUPFAM" id="SSF81383">
    <property type="entry name" value="F-box domain"/>
    <property type="match status" value="1"/>
</dbReference>
<dbReference type="InterPro" id="IPR036047">
    <property type="entry name" value="F-box-like_dom_sf"/>
</dbReference>
<dbReference type="NCBIfam" id="TIGR01640">
    <property type="entry name" value="F_box_assoc_1"/>
    <property type="match status" value="1"/>
</dbReference>
<dbReference type="ExpressionAtlas" id="A0A5S9Y238">
    <property type="expression patterns" value="baseline and differential"/>
</dbReference>
<sequence length="391" mass="44297">METQRKKFTKVSVNSELLPVDLIMEILKKLSLKPLIRFLCVSKLWASIIRDPYFMKLFLNESLKRPKSLVFVFRAQSLGSIFSSVHLKSTREISSSSSSSSASSITYHVTCYTQQRMTISPSVHGLICYGPPSSLVIYNPCTRRSITLPKIKAGRRAINQYIGYDPLDGNYKVVCITRGMPMLRNRRGLAEEIQVLTLGTRDSSWRMIHDIIPPHSLVSEELCINGVLYYRAFIGTKLNESAIMSFDVRSEKFDLIKVPCNFRSFSKLAKYEGKLAVIFYEKKTSGIIGLWILEDASNGEWSKKTFALPNLAASSTNSRILKLQKFRTTDADTCEIIFTPSYAHSSLSSAIYCDLKENKVRKFVKEGWTENYLPCNADSVSSTQVENVMFL</sequence>
<dbReference type="PANTHER" id="PTHR31111:SF132">
    <property type="entry name" value="F-BOX ASSOCIATED UBIQUITINATION EFFECTOR FAMILY PROTEIN-RELATED"/>
    <property type="match status" value="1"/>
</dbReference>
<reference evidence="2 3" key="1">
    <citation type="submission" date="2019-12" db="EMBL/GenBank/DDBJ databases">
        <authorList>
            <person name="Jiao W.-B."/>
            <person name="Schneeberger K."/>
        </authorList>
    </citation>
    <scope>NUCLEOTIDE SEQUENCE [LARGE SCALE GENOMIC DNA]</scope>
    <source>
        <strain evidence="3">cv. C24</strain>
    </source>
</reference>
<accession>A0A5S9Y238</accession>
<dbReference type="PROSITE" id="PS50181">
    <property type="entry name" value="FBOX"/>
    <property type="match status" value="1"/>
</dbReference>
<proteinExistence type="predicted"/>
<dbReference type="PANTHER" id="PTHR31111">
    <property type="entry name" value="BNAA05G37150D PROTEIN-RELATED"/>
    <property type="match status" value="1"/>
</dbReference>
<dbReference type="AlphaFoldDB" id="A0A5S9Y238"/>
<evidence type="ECO:0000313" key="2">
    <source>
        <dbReference type="EMBL" id="CAA0397950.1"/>
    </source>
</evidence>
<feature type="domain" description="F-box" evidence="1">
    <location>
        <begin position="12"/>
        <end position="57"/>
    </location>
</feature>
<dbReference type="OrthoDB" id="5314306at2759"/>
<dbReference type="InterPro" id="IPR001810">
    <property type="entry name" value="F-box_dom"/>
</dbReference>
<gene>
    <name evidence="2" type="ORF">C24_LOCUS20646</name>
</gene>
<organism evidence="2 3">
    <name type="scientific">Arabidopsis thaliana</name>
    <name type="common">Mouse-ear cress</name>
    <dbReference type="NCBI Taxonomy" id="3702"/>
    <lineage>
        <taxon>Eukaryota</taxon>
        <taxon>Viridiplantae</taxon>
        <taxon>Streptophyta</taxon>
        <taxon>Embryophyta</taxon>
        <taxon>Tracheophyta</taxon>
        <taxon>Spermatophyta</taxon>
        <taxon>Magnoliopsida</taxon>
        <taxon>eudicotyledons</taxon>
        <taxon>Gunneridae</taxon>
        <taxon>Pentapetalae</taxon>
        <taxon>rosids</taxon>
        <taxon>malvids</taxon>
        <taxon>Brassicales</taxon>
        <taxon>Brassicaceae</taxon>
        <taxon>Camelineae</taxon>
        <taxon>Arabidopsis</taxon>
    </lineage>
</organism>
<dbReference type="Proteomes" id="UP000434276">
    <property type="component" value="Unassembled WGS sequence"/>
</dbReference>
<dbReference type="Pfam" id="PF00646">
    <property type="entry name" value="F-box"/>
    <property type="match status" value="1"/>
</dbReference>
<dbReference type="Gene3D" id="1.20.1280.50">
    <property type="match status" value="1"/>
</dbReference>
<dbReference type="Pfam" id="PF08268">
    <property type="entry name" value="FBA_3"/>
    <property type="match status" value="1"/>
</dbReference>
<dbReference type="EMBL" id="CACSHJ010000095">
    <property type="protein sequence ID" value="CAA0397950.1"/>
    <property type="molecule type" value="Genomic_DNA"/>
</dbReference>
<protein>
    <recommendedName>
        <fullName evidence="1">F-box domain-containing protein</fullName>
    </recommendedName>
</protein>
<dbReference type="InterPro" id="IPR017451">
    <property type="entry name" value="F-box-assoc_interact_dom"/>
</dbReference>
<dbReference type="SMART" id="SM00256">
    <property type="entry name" value="FBOX"/>
    <property type="match status" value="1"/>
</dbReference>
<dbReference type="InterPro" id="IPR013187">
    <property type="entry name" value="F-box-assoc_dom_typ3"/>
</dbReference>
<evidence type="ECO:0000313" key="3">
    <source>
        <dbReference type="Proteomes" id="UP000434276"/>
    </source>
</evidence>
<name>A0A5S9Y238_ARATH</name>